<dbReference type="PANTHER" id="PTHR36919:SF3">
    <property type="entry name" value="BLL5882 PROTEIN"/>
    <property type="match status" value="1"/>
</dbReference>
<evidence type="ECO:0000313" key="3">
    <source>
        <dbReference type="EMBL" id="TBN00390.1"/>
    </source>
</evidence>
<evidence type="ECO:0000313" key="4">
    <source>
        <dbReference type="Proteomes" id="UP000291142"/>
    </source>
</evidence>
<dbReference type="Gene3D" id="2.40.128.520">
    <property type="match status" value="1"/>
</dbReference>
<dbReference type="AlphaFoldDB" id="A0A4Q9FA69"/>
<dbReference type="EMBL" id="SIRT01000014">
    <property type="protein sequence ID" value="TBN00390.1"/>
    <property type="molecule type" value="Genomic_DNA"/>
</dbReference>
<dbReference type="InterPro" id="IPR019223">
    <property type="entry name" value="DUF2147"/>
</dbReference>
<feature type="signal peptide" evidence="1">
    <location>
        <begin position="1"/>
        <end position="19"/>
    </location>
</feature>
<sequence>MKNKIAVLVLCLISCSMFAQDIFGKWKTIDDETGEAKSIVKIYKENGKVFGKIVDILNPDRKDALCIKCEGDDKDKPIMGFVLIRNLEKDGRYYEGGTIFDPQKGKKYKCRLGLDEDNEDLLQVRGYVAFFYATQYWERIKD</sequence>
<protein>
    <submittedName>
        <fullName evidence="3">DUF2147 domain-containing protein</fullName>
    </submittedName>
</protein>
<keyword evidence="4" id="KW-1185">Reference proteome</keyword>
<dbReference type="PANTHER" id="PTHR36919">
    <property type="entry name" value="BLR1215 PROTEIN"/>
    <property type="match status" value="1"/>
</dbReference>
<dbReference type="OrthoDB" id="9814399at2"/>
<organism evidence="3 4">
    <name type="scientific">Hyunsoonleella flava</name>
    <dbReference type="NCBI Taxonomy" id="2527939"/>
    <lineage>
        <taxon>Bacteria</taxon>
        <taxon>Pseudomonadati</taxon>
        <taxon>Bacteroidota</taxon>
        <taxon>Flavobacteriia</taxon>
        <taxon>Flavobacteriales</taxon>
        <taxon>Flavobacteriaceae</taxon>
    </lineage>
</organism>
<name>A0A4Q9FA69_9FLAO</name>
<dbReference type="Pfam" id="PF09917">
    <property type="entry name" value="DUF2147"/>
    <property type="match status" value="1"/>
</dbReference>
<evidence type="ECO:0000259" key="2">
    <source>
        <dbReference type="Pfam" id="PF09917"/>
    </source>
</evidence>
<dbReference type="Proteomes" id="UP000291142">
    <property type="component" value="Unassembled WGS sequence"/>
</dbReference>
<feature type="chain" id="PRO_5020585869" evidence="1">
    <location>
        <begin position="20"/>
        <end position="142"/>
    </location>
</feature>
<gene>
    <name evidence="3" type="ORF">EYD45_14065</name>
</gene>
<keyword evidence="1" id="KW-0732">Signal</keyword>
<reference evidence="3 4" key="1">
    <citation type="submission" date="2019-02" db="EMBL/GenBank/DDBJ databases">
        <title>Hyunsoonleella sp., isolated from marine sediment.</title>
        <authorList>
            <person name="Liu B.-T."/>
        </authorList>
    </citation>
    <scope>NUCLEOTIDE SEQUENCE [LARGE SCALE GENOMIC DNA]</scope>
    <source>
        <strain evidence="3 4">T58</strain>
    </source>
</reference>
<evidence type="ECO:0000256" key="1">
    <source>
        <dbReference type="SAM" id="SignalP"/>
    </source>
</evidence>
<proteinExistence type="predicted"/>
<accession>A0A4Q9FA69</accession>
<comment type="caution">
    <text evidence="3">The sequence shown here is derived from an EMBL/GenBank/DDBJ whole genome shotgun (WGS) entry which is preliminary data.</text>
</comment>
<feature type="domain" description="DUF2147" evidence="2">
    <location>
        <begin position="24"/>
        <end position="139"/>
    </location>
</feature>